<dbReference type="GO" id="GO:0048812">
    <property type="term" value="P:neuron projection morphogenesis"/>
    <property type="evidence" value="ECO:0007669"/>
    <property type="project" value="UniProtKB-ARBA"/>
</dbReference>
<organism evidence="11 12">
    <name type="scientific">Cloeon dipterum</name>
    <dbReference type="NCBI Taxonomy" id="197152"/>
    <lineage>
        <taxon>Eukaryota</taxon>
        <taxon>Metazoa</taxon>
        <taxon>Ecdysozoa</taxon>
        <taxon>Arthropoda</taxon>
        <taxon>Hexapoda</taxon>
        <taxon>Insecta</taxon>
        <taxon>Pterygota</taxon>
        <taxon>Palaeoptera</taxon>
        <taxon>Ephemeroptera</taxon>
        <taxon>Pisciforma</taxon>
        <taxon>Baetidae</taxon>
        <taxon>Cloeon</taxon>
    </lineage>
</organism>
<feature type="domain" description="Ig-like" evidence="10">
    <location>
        <begin position="190"/>
        <end position="283"/>
    </location>
</feature>
<keyword evidence="8" id="KW-1015">Disulfide bond</keyword>
<gene>
    <name evidence="11" type="ORF">CLODIP_2_CD14818</name>
</gene>
<dbReference type="AlphaFoldDB" id="A0A8S1BXG5"/>
<dbReference type="FunFam" id="2.60.40.10:FF:000017">
    <property type="entry name" value="Down syndrome cell adhesion molecule b"/>
    <property type="match status" value="4"/>
</dbReference>
<evidence type="ECO:0000256" key="7">
    <source>
        <dbReference type="ARBA" id="ARBA00023136"/>
    </source>
</evidence>
<evidence type="ECO:0000256" key="4">
    <source>
        <dbReference type="ARBA" id="ARBA00022737"/>
    </source>
</evidence>
<dbReference type="SUPFAM" id="SSF48726">
    <property type="entry name" value="Immunoglobulin"/>
    <property type="match status" value="4"/>
</dbReference>
<dbReference type="PRINTS" id="PR01832">
    <property type="entry name" value="VEGFRECEPTOR"/>
</dbReference>
<dbReference type="SMART" id="SM00409">
    <property type="entry name" value="IG"/>
    <property type="match status" value="4"/>
</dbReference>
<dbReference type="Proteomes" id="UP000494165">
    <property type="component" value="Unassembled WGS sequence"/>
</dbReference>
<protein>
    <recommendedName>
        <fullName evidence="10">Ig-like domain-containing protein</fullName>
    </recommendedName>
</protein>
<keyword evidence="7" id="KW-0472">Membrane</keyword>
<dbReference type="PIRSF" id="PIRSF000615">
    <property type="entry name" value="TyrPK_CSF1-R"/>
    <property type="match status" value="1"/>
</dbReference>
<dbReference type="SMART" id="SM00408">
    <property type="entry name" value="IGc2"/>
    <property type="match status" value="4"/>
</dbReference>
<keyword evidence="6" id="KW-1133">Transmembrane helix</keyword>
<evidence type="ECO:0000256" key="6">
    <source>
        <dbReference type="ARBA" id="ARBA00022989"/>
    </source>
</evidence>
<dbReference type="InterPro" id="IPR003599">
    <property type="entry name" value="Ig_sub"/>
</dbReference>
<evidence type="ECO:0000256" key="3">
    <source>
        <dbReference type="ARBA" id="ARBA00022729"/>
    </source>
</evidence>
<dbReference type="PANTHER" id="PTHR23278:SF19">
    <property type="entry name" value="OBSCURIN"/>
    <property type="match status" value="1"/>
</dbReference>
<keyword evidence="9" id="KW-0393">Immunoglobulin domain</keyword>
<keyword evidence="5" id="KW-0130">Cell adhesion</keyword>
<dbReference type="GO" id="GO:0016020">
    <property type="term" value="C:membrane"/>
    <property type="evidence" value="ECO:0007669"/>
    <property type="project" value="UniProtKB-SubCell"/>
</dbReference>
<dbReference type="PANTHER" id="PTHR23278">
    <property type="entry name" value="SIDESTEP PROTEIN"/>
    <property type="match status" value="1"/>
</dbReference>
<dbReference type="InterPro" id="IPR036179">
    <property type="entry name" value="Ig-like_dom_sf"/>
</dbReference>
<evidence type="ECO:0000256" key="9">
    <source>
        <dbReference type="ARBA" id="ARBA00023319"/>
    </source>
</evidence>
<evidence type="ECO:0000313" key="12">
    <source>
        <dbReference type="Proteomes" id="UP000494165"/>
    </source>
</evidence>
<evidence type="ECO:0000256" key="5">
    <source>
        <dbReference type="ARBA" id="ARBA00022889"/>
    </source>
</evidence>
<dbReference type="Gene3D" id="2.60.40.10">
    <property type="entry name" value="Immunoglobulins"/>
    <property type="match status" value="4"/>
</dbReference>
<comment type="subcellular location">
    <subcellularLocation>
        <location evidence="1">Membrane</location>
        <topology evidence="1">Single-pass membrane protein</topology>
    </subcellularLocation>
</comment>
<feature type="domain" description="Ig-like" evidence="10">
    <location>
        <begin position="94"/>
        <end position="185"/>
    </location>
</feature>
<dbReference type="PROSITE" id="PS50835">
    <property type="entry name" value="IG_LIKE"/>
    <property type="match status" value="4"/>
</dbReference>
<dbReference type="InterPro" id="IPR007110">
    <property type="entry name" value="Ig-like_dom"/>
</dbReference>
<evidence type="ECO:0000256" key="8">
    <source>
        <dbReference type="ARBA" id="ARBA00023157"/>
    </source>
</evidence>
<comment type="caution">
    <text evidence="11">The sequence shown here is derived from an EMBL/GenBank/DDBJ whole genome shotgun (WGS) entry which is preliminary data.</text>
</comment>
<dbReference type="OrthoDB" id="6019866at2759"/>
<dbReference type="InterPro" id="IPR013098">
    <property type="entry name" value="Ig_I-set"/>
</dbReference>
<dbReference type="EMBL" id="CADEPI010000011">
    <property type="protein sequence ID" value="CAB3363288.1"/>
    <property type="molecule type" value="Genomic_DNA"/>
</dbReference>
<keyword evidence="4" id="KW-0677">Repeat</keyword>
<proteinExistence type="predicted"/>
<sequence>MPFSFGDDTINAGDVVSLQCTVAKGDSPITIAWFFNNTEIETTDEIVLSRISKKVSALTIESARASHVGEYTCVAKNAAGATNFSATLLVNVLPQIMPFSFGDETINAGDVVSVTCTVAKGDSPITISWFFNGTEIESTDDITISKISRKISSLSIDSARADHMGEYTCVAKNAAGASNFSTMLHIQVLPQIIPFSAGEDTINAGDAVSLQCSVSKGDSPISISWLFNNSEVQIGDDVVISKVSKKVSTLIIESARENHIGAYTCVAKNAAGANNFTSYLHINVLPQIMPFSFGDESTNAGDLVSVQCTVTKGDSPIAISWLFNGSEIESTDEITISKNSKKISALTIESVQASQMGEYTCIAKNAAGSSNYTTHLHINGF</sequence>
<reference evidence="11 12" key="1">
    <citation type="submission" date="2020-04" db="EMBL/GenBank/DDBJ databases">
        <authorList>
            <person name="Alioto T."/>
            <person name="Alioto T."/>
            <person name="Gomez Garrido J."/>
        </authorList>
    </citation>
    <scope>NUCLEOTIDE SEQUENCE [LARGE SCALE GENOMIC DNA]</scope>
</reference>
<keyword evidence="3" id="KW-0732">Signal</keyword>
<dbReference type="InterPro" id="IPR013783">
    <property type="entry name" value="Ig-like_fold"/>
</dbReference>
<dbReference type="Pfam" id="PF13927">
    <property type="entry name" value="Ig_3"/>
    <property type="match status" value="1"/>
</dbReference>
<evidence type="ECO:0000313" key="11">
    <source>
        <dbReference type="EMBL" id="CAB3363288.1"/>
    </source>
</evidence>
<feature type="domain" description="Ig-like" evidence="10">
    <location>
        <begin position="1"/>
        <end position="89"/>
    </location>
</feature>
<evidence type="ECO:0000259" key="10">
    <source>
        <dbReference type="PROSITE" id="PS50835"/>
    </source>
</evidence>
<evidence type="ECO:0000256" key="2">
    <source>
        <dbReference type="ARBA" id="ARBA00022692"/>
    </source>
</evidence>
<feature type="domain" description="Ig-like" evidence="10">
    <location>
        <begin position="286"/>
        <end position="379"/>
    </location>
</feature>
<dbReference type="GO" id="GO:0007155">
    <property type="term" value="P:cell adhesion"/>
    <property type="evidence" value="ECO:0007669"/>
    <property type="project" value="UniProtKB-KW"/>
</dbReference>
<dbReference type="InterPro" id="IPR003598">
    <property type="entry name" value="Ig_sub2"/>
</dbReference>
<keyword evidence="12" id="KW-1185">Reference proteome</keyword>
<name>A0A8S1BXG5_9INSE</name>
<accession>A0A8S1BXG5</accession>
<evidence type="ECO:0000256" key="1">
    <source>
        <dbReference type="ARBA" id="ARBA00004167"/>
    </source>
</evidence>
<dbReference type="Pfam" id="PF07679">
    <property type="entry name" value="I-set"/>
    <property type="match status" value="3"/>
</dbReference>
<keyword evidence="2" id="KW-0812">Transmembrane</keyword>